<dbReference type="EMBL" id="LR796847">
    <property type="protein sequence ID" value="CAB4169390.1"/>
    <property type="molecule type" value="Genomic_DNA"/>
</dbReference>
<evidence type="ECO:0000313" key="7">
    <source>
        <dbReference type="EMBL" id="CAB4211874.1"/>
    </source>
</evidence>
<evidence type="ECO:0000313" key="3">
    <source>
        <dbReference type="EMBL" id="CAB4169390.1"/>
    </source>
</evidence>
<reference evidence="4" key="1">
    <citation type="submission" date="2020-05" db="EMBL/GenBank/DDBJ databases">
        <authorList>
            <person name="Chiriac C."/>
            <person name="Salcher M."/>
            <person name="Ghai R."/>
            <person name="Kavagutti S V."/>
        </authorList>
    </citation>
    <scope>NUCLEOTIDE SEQUENCE</scope>
</reference>
<dbReference type="EMBL" id="LR797514">
    <property type="protein sequence ID" value="CAB4222277.1"/>
    <property type="molecule type" value="Genomic_DNA"/>
</dbReference>
<feature type="coiled-coil region" evidence="1">
    <location>
        <begin position="1"/>
        <end position="35"/>
    </location>
</feature>
<gene>
    <name evidence="5" type="ORF">UFOVP1072_14</name>
    <name evidence="6" type="ORF">UFOVP1211_58</name>
    <name evidence="7" type="ORF">UFOVP1420_47</name>
    <name evidence="9" type="ORF">UFOVP1518_46</name>
    <name evidence="8" type="ORF">UFOVP1657_40</name>
    <name evidence="2" type="ORF">UFOVP475_59</name>
    <name evidence="3" type="ORF">UFOVP897_21</name>
    <name evidence="4" type="ORF">UFOVP984_59</name>
</gene>
<accession>A0A6J5Q0D9</accession>
<evidence type="ECO:0000313" key="2">
    <source>
        <dbReference type="EMBL" id="CAB4145897.1"/>
    </source>
</evidence>
<dbReference type="EMBL" id="LR797018">
    <property type="protein sequence ID" value="CAB4181139.1"/>
    <property type="molecule type" value="Genomic_DNA"/>
</dbReference>
<evidence type="ECO:0000313" key="5">
    <source>
        <dbReference type="EMBL" id="CAB4181139.1"/>
    </source>
</evidence>
<proteinExistence type="predicted"/>
<dbReference type="EMBL" id="LR796926">
    <property type="protein sequence ID" value="CAB4175876.1"/>
    <property type="molecule type" value="Genomic_DNA"/>
</dbReference>
<sequence length="88" mass="9653">MTTLADTYAATKSQIEKLEIELKSLRADILATGQDIIEGDRCTVTVGLSERVTLDTKLAREFLTITQLAACEKTTQVETIRIKPKVAA</sequence>
<evidence type="ECO:0000313" key="9">
    <source>
        <dbReference type="EMBL" id="CAB5227391.1"/>
    </source>
</evidence>
<evidence type="ECO:0000313" key="4">
    <source>
        <dbReference type="EMBL" id="CAB4175876.1"/>
    </source>
</evidence>
<dbReference type="EMBL" id="LR797376">
    <property type="protein sequence ID" value="CAB4211874.1"/>
    <property type="molecule type" value="Genomic_DNA"/>
</dbReference>
<dbReference type="EMBL" id="LR796460">
    <property type="protein sequence ID" value="CAB4145897.1"/>
    <property type="molecule type" value="Genomic_DNA"/>
</dbReference>
<evidence type="ECO:0000313" key="8">
    <source>
        <dbReference type="EMBL" id="CAB4222277.1"/>
    </source>
</evidence>
<evidence type="ECO:0000313" key="6">
    <source>
        <dbReference type="EMBL" id="CAB4191614.1"/>
    </source>
</evidence>
<protein>
    <submittedName>
        <fullName evidence="4">Uncharacterized protein</fullName>
    </submittedName>
</protein>
<organism evidence="4">
    <name type="scientific">uncultured Caudovirales phage</name>
    <dbReference type="NCBI Taxonomy" id="2100421"/>
    <lineage>
        <taxon>Viruses</taxon>
        <taxon>Duplodnaviria</taxon>
        <taxon>Heunggongvirae</taxon>
        <taxon>Uroviricota</taxon>
        <taxon>Caudoviricetes</taxon>
        <taxon>Peduoviridae</taxon>
        <taxon>Maltschvirus</taxon>
        <taxon>Maltschvirus maltsch</taxon>
    </lineage>
</organism>
<name>A0A6J5Q0D9_9CAUD</name>
<dbReference type="EMBL" id="LR797171">
    <property type="protein sequence ID" value="CAB4191614.1"/>
    <property type="molecule type" value="Genomic_DNA"/>
</dbReference>
<dbReference type="EMBL" id="LR798369">
    <property type="protein sequence ID" value="CAB5227391.1"/>
    <property type="molecule type" value="Genomic_DNA"/>
</dbReference>
<keyword evidence="1" id="KW-0175">Coiled coil</keyword>
<evidence type="ECO:0000256" key="1">
    <source>
        <dbReference type="SAM" id="Coils"/>
    </source>
</evidence>